<organism evidence="13 14">
    <name type="scientific">Natronospira elongata</name>
    <dbReference type="NCBI Taxonomy" id="3110268"/>
    <lineage>
        <taxon>Bacteria</taxon>
        <taxon>Pseudomonadati</taxon>
        <taxon>Pseudomonadota</taxon>
        <taxon>Gammaproteobacteria</taxon>
        <taxon>Natronospirales</taxon>
        <taxon>Natronospiraceae</taxon>
        <taxon>Natronospira</taxon>
    </lineage>
</organism>
<dbReference type="Gene3D" id="1.10.3090.10">
    <property type="entry name" value="cca-adding enzyme, domain 2"/>
    <property type="match status" value="1"/>
</dbReference>
<feature type="active site" evidence="7">
    <location>
        <position position="91"/>
    </location>
</feature>
<dbReference type="InterPro" id="IPR032828">
    <property type="entry name" value="PolyA_RNA-bd"/>
</dbReference>
<evidence type="ECO:0000259" key="11">
    <source>
        <dbReference type="Pfam" id="PF12626"/>
    </source>
</evidence>
<dbReference type="Gene3D" id="3.30.460.10">
    <property type="entry name" value="Beta Polymerase, domain 2"/>
    <property type="match status" value="1"/>
</dbReference>
<dbReference type="GO" id="GO:0043633">
    <property type="term" value="P:polyadenylation-dependent RNA catabolic process"/>
    <property type="evidence" value="ECO:0007669"/>
    <property type="project" value="InterPro"/>
</dbReference>
<dbReference type="HAMAP" id="MF_00957">
    <property type="entry name" value="PolyA_pol"/>
    <property type="match status" value="1"/>
</dbReference>
<keyword evidence="14" id="KW-1185">Reference proteome</keyword>
<evidence type="ECO:0000256" key="8">
    <source>
        <dbReference type="RuleBase" id="RU003953"/>
    </source>
</evidence>
<dbReference type="EC" id="2.7.7.19" evidence="7"/>
<comment type="caution">
    <text evidence="13">The sequence shown here is derived from an EMBL/GenBank/DDBJ whole genome shotgun (WGS) entry which is preliminary data.</text>
</comment>
<feature type="region of interest" description="Disordered" evidence="9">
    <location>
        <begin position="440"/>
        <end position="478"/>
    </location>
</feature>
<evidence type="ECO:0000256" key="2">
    <source>
        <dbReference type="ARBA" id="ARBA00022679"/>
    </source>
</evidence>
<protein>
    <recommendedName>
        <fullName evidence="7">Poly(A) polymerase I</fullName>
        <shortName evidence="7">PAP I</shortName>
        <ecNumber evidence="7">2.7.7.19</ecNumber>
    </recommendedName>
</protein>
<dbReference type="Pfam" id="PF12626">
    <property type="entry name" value="PolyA_pol_arg_C"/>
    <property type="match status" value="1"/>
</dbReference>
<evidence type="ECO:0000256" key="4">
    <source>
        <dbReference type="ARBA" id="ARBA00022840"/>
    </source>
</evidence>
<comment type="catalytic activity">
    <reaction evidence="7">
        <text>RNA(n) + ATP = RNA(n)-3'-adenine ribonucleotide + diphosphate</text>
        <dbReference type="Rhea" id="RHEA:11332"/>
        <dbReference type="Rhea" id="RHEA-COMP:14527"/>
        <dbReference type="Rhea" id="RHEA-COMP:17347"/>
        <dbReference type="ChEBI" id="CHEBI:30616"/>
        <dbReference type="ChEBI" id="CHEBI:33019"/>
        <dbReference type="ChEBI" id="CHEBI:140395"/>
        <dbReference type="ChEBI" id="CHEBI:173115"/>
        <dbReference type="EC" id="2.7.7.19"/>
    </reaction>
</comment>
<dbReference type="SUPFAM" id="SSF81301">
    <property type="entry name" value="Nucleotidyltransferase"/>
    <property type="match status" value="1"/>
</dbReference>
<dbReference type="PANTHER" id="PTHR43051">
    <property type="entry name" value="POLYNUCLEOTIDE ADENYLYLTRANSFERASE FAMILY PROTEIN"/>
    <property type="match status" value="1"/>
</dbReference>
<dbReference type="InterPro" id="IPR010206">
    <property type="entry name" value="PolA_pol_I"/>
</dbReference>
<dbReference type="EMBL" id="JAYGII010000025">
    <property type="protein sequence ID" value="MEA5446266.1"/>
    <property type="molecule type" value="Genomic_DNA"/>
</dbReference>
<dbReference type="Pfam" id="PF12627">
    <property type="entry name" value="PolyA_pol_RNAbd"/>
    <property type="match status" value="1"/>
</dbReference>
<dbReference type="NCBIfam" id="TIGR01942">
    <property type="entry name" value="pcnB"/>
    <property type="match status" value="1"/>
</dbReference>
<evidence type="ECO:0000313" key="14">
    <source>
        <dbReference type="Proteomes" id="UP001302316"/>
    </source>
</evidence>
<name>A0AAP6JFQ9_9GAMM</name>
<dbReference type="GO" id="GO:0003723">
    <property type="term" value="F:RNA binding"/>
    <property type="evidence" value="ECO:0007669"/>
    <property type="project" value="UniProtKB-UniRule"/>
</dbReference>
<evidence type="ECO:0000313" key="13">
    <source>
        <dbReference type="EMBL" id="MEA5446266.1"/>
    </source>
</evidence>
<evidence type="ECO:0000259" key="12">
    <source>
        <dbReference type="Pfam" id="PF12627"/>
    </source>
</evidence>
<reference evidence="13 14" key="1">
    <citation type="submission" date="2023-12" db="EMBL/GenBank/DDBJ databases">
        <title>Whole-genome sequencing of halo(alkali)philic microorganisms from hypersaline lakes.</title>
        <authorList>
            <person name="Sorokin D.Y."/>
            <person name="Merkel A.Y."/>
            <person name="Messina E."/>
            <person name="Yakimov M."/>
        </authorList>
    </citation>
    <scope>NUCLEOTIDE SEQUENCE [LARGE SCALE GENOMIC DNA]</scope>
    <source>
        <strain evidence="13 14">AB-CW1</strain>
    </source>
</reference>
<feature type="domain" description="Polymerase A arginine-rich C-terminal" evidence="11">
    <location>
        <begin position="350"/>
        <end position="468"/>
    </location>
</feature>
<dbReference type="CDD" id="cd05398">
    <property type="entry name" value="NT_ClassII-CCAase"/>
    <property type="match status" value="1"/>
</dbReference>
<keyword evidence="1 7" id="KW-0507">mRNA processing</keyword>
<evidence type="ECO:0000256" key="3">
    <source>
        <dbReference type="ARBA" id="ARBA00022741"/>
    </source>
</evidence>
<dbReference type="GO" id="GO:1990817">
    <property type="term" value="F:poly(A) RNA polymerase activity"/>
    <property type="evidence" value="ECO:0007669"/>
    <property type="project" value="UniProtKB-UniRule"/>
</dbReference>
<comment type="function">
    <text evidence="7">Adds poly(A) tail to the 3' end of many RNAs, which usually targets these RNAs for decay. Plays a significant role in the global control of gene expression, through influencing the rate of transcript degradation, and in the general RNA quality control.</text>
</comment>
<evidence type="ECO:0000259" key="10">
    <source>
        <dbReference type="Pfam" id="PF01743"/>
    </source>
</evidence>
<dbReference type="GO" id="GO:0006397">
    <property type="term" value="P:mRNA processing"/>
    <property type="evidence" value="ECO:0007669"/>
    <property type="project" value="UniProtKB-KW"/>
</dbReference>
<keyword evidence="2 7" id="KW-0808">Transferase</keyword>
<keyword evidence="13" id="KW-0548">Nucleotidyltransferase</keyword>
<evidence type="ECO:0000256" key="5">
    <source>
        <dbReference type="ARBA" id="ARBA00022884"/>
    </source>
</evidence>
<dbReference type="PANTHER" id="PTHR43051:SF1">
    <property type="entry name" value="POLYNUCLEOTIDE ADENYLYLTRANSFERASE FAMILY PROTEIN"/>
    <property type="match status" value="1"/>
</dbReference>
<dbReference type="InterPro" id="IPR025866">
    <property type="entry name" value="PolyA_pol_arg_C_dom"/>
</dbReference>
<dbReference type="InterPro" id="IPR002646">
    <property type="entry name" value="PolA_pol_head_dom"/>
</dbReference>
<keyword evidence="6 7" id="KW-0804">Transcription</keyword>
<gene>
    <name evidence="7 13" type="primary">pcnB</name>
    <name evidence="13" type="ORF">VCB98_10590</name>
</gene>
<dbReference type="FunFam" id="3.30.460.10:FF:000035">
    <property type="entry name" value="Poly(A) polymerase I"/>
    <property type="match status" value="1"/>
</dbReference>
<dbReference type="Proteomes" id="UP001302316">
    <property type="component" value="Unassembled WGS sequence"/>
</dbReference>
<keyword evidence="4 7" id="KW-0067">ATP-binding</keyword>
<evidence type="ECO:0000256" key="6">
    <source>
        <dbReference type="ARBA" id="ARBA00023163"/>
    </source>
</evidence>
<comment type="similarity">
    <text evidence="7 8">Belongs to the tRNA nucleotidyltransferase/poly(A) polymerase family.</text>
</comment>
<feature type="domain" description="Poly A polymerase head" evidence="10">
    <location>
        <begin position="71"/>
        <end position="206"/>
    </location>
</feature>
<dbReference type="InterPro" id="IPR052191">
    <property type="entry name" value="tRNA_ntf/polyA_polymerase_I"/>
</dbReference>
<keyword evidence="3 7" id="KW-0547">Nucleotide-binding</keyword>
<dbReference type="Pfam" id="PF01743">
    <property type="entry name" value="PolyA_pol"/>
    <property type="match status" value="1"/>
</dbReference>
<dbReference type="InterPro" id="IPR043519">
    <property type="entry name" value="NT_sf"/>
</dbReference>
<accession>A0AAP6JFQ9</accession>
<feature type="active site" evidence="7">
    <location>
        <position position="89"/>
    </location>
</feature>
<dbReference type="RefSeq" id="WP_346052419.1">
    <property type="nucleotide sequence ID" value="NZ_JAYGII010000025.1"/>
</dbReference>
<evidence type="ECO:0000256" key="9">
    <source>
        <dbReference type="SAM" id="MobiDB-lite"/>
    </source>
</evidence>
<feature type="active site" evidence="7">
    <location>
        <position position="175"/>
    </location>
</feature>
<dbReference type="AlphaFoldDB" id="A0AAP6JFQ9"/>
<keyword evidence="5 7" id="KW-0694">RNA-binding</keyword>
<dbReference type="GO" id="GO:0005524">
    <property type="term" value="F:ATP binding"/>
    <property type="evidence" value="ECO:0007669"/>
    <property type="project" value="UniProtKB-UniRule"/>
</dbReference>
<dbReference type="SUPFAM" id="SSF81891">
    <property type="entry name" value="Poly A polymerase C-terminal region-like"/>
    <property type="match status" value="1"/>
</dbReference>
<feature type="compositionally biased region" description="Basic residues" evidence="9">
    <location>
        <begin position="460"/>
        <end position="472"/>
    </location>
</feature>
<evidence type="ECO:0000256" key="7">
    <source>
        <dbReference type="HAMAP-Rule" id="MF_00957"/>
    </source>
</evidence>
<evidence type="ECO:0000256" key="1">
    <source>
        <dbReference type="ARBA" id="ARBA00022664"/>
    </source>
</evidence>
<feature type="domain" description="tRNA nucleotidyltransferase/poly(A) polymerase RNA and SrmB- binding" evidence="12">
    <location>
        <begin position="233"/>
        <end position="293"/>
    </location>
</feature>
<sequence>MAVLPLALPLSVATARPGRSGFAQVSFSRGKGFAIAEPAIIPRPQHNVSRQHISEAALKVLYRLKNAGYEAYIVGGGVRDLLLGGQPKDFDIATDARPEEVREQFRNCRLIGRRFRLAHVLFGPEVIEVATFRAMTPDEDSAATANGRDHDIDDSGMILRDNVYGTLEEDAFRRDFTINALYYNIRDFSIVDYVGGMEDVRRRVIRLIGDPEARYREDPVRMLRAIRFAVKLGFDIAPTTEAPLGYMGERLEDIPPARLFDEYLKLFLAGRALETFDKLREYGLFGILFPQAEHSFLGPEGQRRLDFVRAALANTDRRIAEDKPVTPAFLLAAFLWGAVQDQTRRFEEDGNNPAEAMQLATRVVFENQQSTVSIPRRFGMVMRDMVHLQRRLTRTRGKRSMRLLGHPRFRAAYDFLLLRAEVGDAPQDLAEFWTQAQESVPEGEAQLFAARQGEQDGPGRRRGKRRRRRRKPGGGNGD</sequence>
<proteinExistence type="inferred from homology"/>